<feature type="chain" id="PRO_5001593785" description="Bacterial Ig-like domain-containing protein" evidence="2">
    <location>
        <begin position="24"/>
        <end position="803"/>
    </location>
</feature>
<keyword evidence="1" id="KW-0812">Transmembrane</keyword>
<name>A0A061ABL9_9MOLU</name>
<protein>
    <recommendedName>
        <fullName evidence="3">Bacterial Ig-like domain-containing protein</fullName>
    </recommendedName>
</protein>
<dbReference type="STRING" id="35623.Aocu_11920"/>
<dbReference type="KEGG" id="aoc:Aocu_11920"/>
<proteinExistence type="predicted"/>
<evidence type="ECO:0000256" key="2">
    <source>
        <dbReference type="SAM" id="SignalP"/>
    </source>
</evidence>
<gene>
    <name evidence="4" type="ORF">Aocu_11920</name>
</gene>
<feature type="transmembrane region" description="Helical" evidence="1">
    <location>
        <begin position="776"/>
        <end position="800"/>
    </location>
</feature>
<sequence length="803" mass="87648">MKKITTLLLLLFAALVLVAPAYAAEEGEIVDIYPYDDPNALYGPSTPFTLVGDSNWDVTYLGRRYNIVRGGARFANLFTDANADGVFQPTEYGAVSWNAFAVMTINDGDSDVELTTASARTDITSVVHRLYSYFDEDGILQMFEDHIFTYYIHNDGADVTDNADWRFATEAEIDAFDAAETPATETPNTRLTQIRIIRDDSDTDGYVMEPLGYLTWRNPDLSALPENEQSLLLDYTPNHVVIPAGWTVVSFGTNDRGAYSSTDWIKQFPYAIAEGNEEAMLVEYDAPKPEFAGLTALDDDGASAGVQMIVEFQEEGFDLANTVSVSWIDMFDDTTGLIINQTKKLSYKVEIFQDDVLLETINFAYDSETDTYTPDKALSVVDSSVFGAGYKAVYSASHPDGKTTEINVDIAVGVLPPRFEGVADRFVEEGVYVDLLGAITANNGYGVDLTNTIEITVPQGFNYYSPKPGTYEIDLEFTYNVFIAGIPTELTIGTTTYDIDMTKVNTVTNVSVLNYGRFAVFTDATKFNTVGSGYGSVFLVAAADGTLKEWFDRYNWNHMTSTGVVVKDQAQFDAWRTGLTLAEGEFVVGMHGSTNTAGLRNLAFGHPISFVMGTEDFETDLVTQASYTLTVDDKTAPSLFVVDKNYAVDADKFTSVNAAILANVVAFDNFDNQAQLSIYVSANGGMTLTDGKLTPGTYNVVVSVDDRAGNSSDASFTVTVKPAKPTQEEVDQKVDEKVDEVEQQIPVDVITPDEVDAAIEAAIEEALKNQEPGVNVLTAVLMSLGAALLSFGGAALLFFLKKK</sequence>
<reference evidence="5" key="1">
    <citation type="submission" date="2014-05" db="EMBL/GenBank/DDBJ databases">
        <authorList>
            <person name="Kube M."/>
        </authorList>
    </citation>
    <scope>NUCLEOTIDE SEQUENCE [LARGE SCALE GENOMIC DNA]</scope>
</reference>
<dbReference type="Proteomes" id="UP000032434">
    <property type="component" value="Chromosome 1"/>
</dbReference>
<evidence type="ECO:0000313" key="4">
    <source>
        <dbReference type="EMBL" id="CDR31265.1"/>
    </source>
</evidence>
<feature type="domain" description="Bacterial Ig-like" evidence="3">
    <location>
        <begin position="670"/>
        <end position="720"/>
    </location>
</feature>
<dbReference type="PATRIC" id="fig|35623.3.peg.1192"/>
<evidence type="ECO:0000256" key="1">
    <source>
        <dbReference type="SAM" id="Phobius"/>
    </source>
</evidence>
<accession>A0A061ABL9</accession>
<feature type="signal peptide" evidence="2">
    <location>
        <begin position="1"/>
        <end position="23"/>
    </location>
</feature>
<keyword evidence="2" id="KW-0732">Signal</keyword>
<dbReference type="AlphaFoldDB" id="A0A061ABL9"/>
<keyword evidence="5" id="KW-1185">Reference proteome</keyword>
<dbReference type="InterPro" id="IPR044016">
    <property type="entry name" value="Big_13"/>
</dbReference>
<organism evidence="4 5">
    <name type="scientific">Acholeplasma oculi</name>
    <dbReference type="NCBI Taxonomy" id="35623"/>
    <lineage>
        <taxon>Bacteria</taxon>
        <taxon>Bacillati</taxon>
        <taxon>Mycoplasmatota</taxon>
        <taxon>Mollicutes</taxon>
        <taxon>Acholeplasmatales</taxon>
        <taxon>Acholeplasmataceae</taxon>
        <taxon>Acholeplasma</taxon>
    </lineage>
</organism>
<dbReference type="Gene3D" id="2.60.40.10">
    <property type="entry name" value="Immunoglobulins"/>
    <property type="match status" value="1"/>
</dbReference>
<dbReference type="OrthoDB" id="384052at2"/>
<dbReference type="EMBL" id="LK028559">
    <property type="protein sequence ID" value="CDR31265.1"/>
    <property type="molecule type" value="Genomic_DNA"/>
</dbReference>
<keyword evidence="1" id="KW-1133">Transmembrane helix</keyword>
<dbReference type="RefSeq" id="WP_045749701.1">
    <property type="nucleotide sequence ID" value="NZ_FUZK01000001.1"/>
</dbReference>
<dbReference type="HOGENOM" id="CLU_350434_0_0_14"/>
<keyword evidence="1" id="KW-0472">Membrane</keyword>
<evidence type="ECO:0000259" key="3">
    <source>
        <dbReference type="Pfam" id="PF19077"/>
    </source>
</evidence>
<evidence type="ECO:0000313" key="5">
    <source>
        <dbReference type="Proteomes" id="UP000032434"/>
    </source>
</evidence>
<dbReference type="Pfam" id="PF19077">
    <property type="entry name" value="Big_13"/>
    <property type="match status" value="1"/>
</dbReference>
<dbReference type="InParanoid" id="A0A061ABL9"/>
<dbReference type="InterPro" id="IPR013783">
    <property type="entry name" value="Ig-like_fold"/>
</dbReference>